<dbReference type="InterPro" id="IPR028082">
    <property type="entry name" value="Peripla_BP_I"/>
</dbReference>
<dbReference type="GO" id="GO:0000976">
    <property type="term" value="F:transcription cis-regulatory region binding"/>
    <property type="evidence" value="ECO:0007669"/>
    <property type="project" value="TreeGrafter"/>
</dbReference>
<organism evidence="5 6">
    <name type="scientific">Bifidobacterium psychraerophilum</name>
    <dbReference type="NCBI Taxonomy" id="218140"/>
    <lineage>
        <taxon>Bacteria</taxon>
        <taxon>Bacillati</taxon>
        <taxon>Actinomycetota</taxon>
        <taxon>Actinomycetes</taxon>
        <taxon>Bifidobacteriales</taxon>
        <taxon>Bifidobacteriaceae</taxon>
        <taxon>Bifidobacterium</taxon>
    </lineage>
</organism>
<dbReference type="InterPro" id="IPR010982">
    <property type="entry name" value="Lambda_DNA-bd_dom_sf"/>
</dbReference>
<name>A0A087CNL2_9BIFI</name>
<dbReference type="STRING" id="218140.BPSY_0047"/>
<evidence type="ECO:0000256" key="3">
    <source>
        <dbReference type="ARBA" id="ARBA00023163"/>
    </source>
</evidence>
<evidence type="ECO:0000256" key="1">
    <source>
        <dbReference type="ARBA" id="ARBA00023015"/>
    </source>
</evidence>
<dbReference type="Pfam" id="PF00356">
    <property type="entry name" value="LacI"/>
    <property type="match status" value="1"/>
</dbReference>
<keyword evidence="1" id="KW-0805">Transcription regulation</keyword>
<dbReference type="SUPFAM" id="SSF53822">
    <property type="entry name" value="Periplasmic binding protein-like I"/>
    <property type="match status" value="1"/>
</dbReference>
<dbReference type="Proteomes" id="UP000029050">
    <property type="component" value="Unassembled WGS sequence"/>
</dbReference>
<dbReference type="Gene3D" id="3.40.50.2300">
    <property type="match status" value="2"/>
</dbReference>
<evidence type="ECO:0000259" key="4">
    <source>
        <dbReference type="PROSITE" id="PS50932"/>
    </source>
</evidence>
<dbReference type="Gene3D" id="1.10.260.40">
    <property type="entry name" value="lambda repressor-like DNA-binding domains"/>
    <property type="match status" value="1"/>
</dbReference>
<feature type="domain" description="HTH lacI-type" evidence="4">
    <location>
        <begin position="12"/>
        <end position="66"/>
    </location>
</feature>
<gene>
    <name evidence="5" type="ORF">BPSY_0047</name>
</gene>
<dbReference type="eggNOG" id="COG1609">
    <property type="taxonomic scope" value="Bacteria"/>
</dbReference>
<dbReference type="InterPro" id="IPR000843">
    <property type="entry name" value="HTH_LacI"/>
</dbReference>
<accession>A0A087CNL2</accession>
<proteinExistence type="predicted"/>
<keyword evidence="6" id="KW-1185">Reference proteome</keyword>
<dbReference type="GeneID" id="98299271"/>
<protein>
    <submittedName>
        <fullName evidence="5">LacI-type transcriptional regulator</fullName>
    </submittedName>
</protein>
<reference evidence="5 6" key="1">
    <citation type="submission" date="2014-03" db="EMBL/GenBank/DDBJ databases">
        <title>Genomics of Bifidobacteria.</title>
        <authorList>
            <person name="Ventura M."/>
            <person name="Milani C."/>
            <person name="Lugli G.A."/>
        </authorList>
    </citation>
    <scope>NUCLEOTIDE SEQUENCE [LARGE SCALE GENOMIC DNA]</scope>
    <source>
        <strain evidence="5 6">LMG 21775</strain>
    </source>
</reference>
<sequence>MSGTTGKGGKRPSIFEVAKLAGVSHQTVSRVINHSPDVSVSTRAKVQAAIDSLGYRPSNSARALASRRSRTIGLIAGGVSFFGPISTIAAIEATARAHGLFLSIAMVDEARCTRKDFEDVCGTLIAQNVEAFIFITPTDTMFEAACNAKVAQPRVLVTSTHGTGARGNSALRKLTGKNAAIVGVDQWYAMHEVVGLLHRLGHRSAWYLAGPGEWRDAATRLAAWEQSCAEFSVDSVSIATQSWDASEAYARINHHLEDCGERGASLPTVIVTANDNQAIGVTRALHEHGIRIPKDMSLVGFDDIPAVDSLYPPLTTVQPHFEQLGRAAMQEVLALLGEISRPAAPRMRHGIDLIPATVVQRSSLAPAPRR</sequence>
<dbReference type="GO" id="GO:0003700">
    <property type="term" value="F:DNA-binding transcription factor activity"/>
    <property type="evidence" value="ECO:0007669"/>
    <property type="project" value="TreeGrafter"/>
</dbReference>
<dbReference type="InterPro" id="IPR046335">
    <property type="entry name" value="LacI/GalR-like_sensor"/>
</dbReference>
<keyword evidence="2" id="KW-0238">DNA-binding</keyword>
<evidence type="ECO:0000256" key="2">
    <source>
        <dbReference type="ARBA" id="ARBA00023125"/>
    </source>
</evidence>
<dbReference type="PROSITE" id="PS00356">
    <property type="entry name" value="HTH_LACI_1"/>
    <property type="match status" value="1"/>
</dbReference>
<dbReference type="OrthoDB" id="59108at2"/>
<dbReference type="PROSITE" id="PS50932">
    <property type="entry name" value="HTH_LACI_2"/>
    <property type="match status" value="1"/>
</dbReference>
<dbReference type="PANTHER" id="PTHR30146">
    <property type="entry name" value="LACI-RELATED TRANSCRIPTIONAL REPRESSOR"/>
    <property type="match status" value="1"/>
</dbReference>
<dbReference type="CDD" id="cd01392">
    <property type="entry name" value="HTH_LacI"/>
    <property type="match status" value="1"/>
</dbReference>
<dbReference type="SMART" id="SM00354">
    <property type="entry name" value="HTH_LACI"/>
    <property type="match status" value="1"/>
</dbReference>
<dbReference type="SUPFAM" id="SSF47413">
    <property type="entry name" value="lambda repressor-like DNA-binding domains"/>
    <property type="match status" value="1"/>
</dbReference>
<comment type="caution">
    <text evidence="5">The sequence shown here is derived from an EMBL/GenBank/DDBJ whole genome shotgun (WGS) entry which is preliminary data.</text>
</comment>
<dbReference type="RefSeq" id="WP_033497988.1">
    <property type="nucleotide sequence ID" value="NZ_BAABVZ010000004.1"/>
</dbReference>
<dbReference type="Pfam" id="PF13377">
    <property type="entry name" value="Peripla_BP_3"/>
    <property type="match status" value="1"/>
</dbReference>
<dbReference type="CDD" id="cd01574">
    <property type="entry name" value="PBP1_LacI"/>
    <property type="match status" value="1"/>
</dbReference>
<dbReference type="EMBL" id="JGZI01000001">
    <property type="protein sequence ID" value="KFI84862.1"/>
    <property type="molecule type" value="Genomic_DNA"/>
</dbReference>
<dbReference type="AlphaFoldDB" id="A0A087CNL2"/>
<evidence type="ECO:0000313" key="6">
    <source>
        <dbReference type="Proteomes" id="UP000029050"/>
    </source>
</evidence>
<keyword evidence="3" id="KW-0804">Transcription</keyword>
<evidence type="ECO:0000313" key="5">
    <source>
        <dbReference type="EMBL" id="KFI84862.1"/>
    </source>
</evidence>
<dbReference type="PANTHER" id="PTHR30146:SF109">
    <property type="entry name" value="HTH-TYPE TRANSCRIPTIONAL REGULATOR GALS"/>
    <property type="match status" value="1"/>
</dbReference>